<feature type="domain" description="Putative heavy-metal chelation" evidence="1">
    <location>
        <begin position="132"/>
        <end position="239"/>
    </location>
</feature>
<reference evidence="2 3" key="1">
    <citation type="submission" date="2020-08" db="EMBL/GenBank/DDBJ databases">
        <title>Genomic Encyclopedia of Type Strains, Phase III (KMG-III): the genomes of soil and plant-associated and newly described type strains.</title>
        <authorList>
            <person name="Whitman W."/>
        </authorList>
    </citation>
    <scope>NUCLEOTIDE SEQUENCE [LARGE SCALE GENOMIC DNA]</scope>
    <source>
        <strain evidence="2 3">CECT 8712</strain>
    </source>
</reference>
<dbReference type="SUPFAM" id="SSF159713">
    <property type="entry name" value="Dhaf3308-like"/>
    <property type="match status" value="1"/>
</dbReference>
<organism evidence="2 3">
    <name type="scientific">Nocardiopsis algeriensis</name>
    <dbReference type="NCBI Taxonomy" id="1478215"/>
    <lineage>
        <taxon>Bacteria</taxon>
        <taxon>Bacillati</taxon>
        <taxon>Actinomycetota</taxon>
        <taxon>Actinomycetes</taxon>
        <taxon>Streptosporangiales</taxon>
        <taxon>Nocardiopsidaceae</taxon>
        <taxon>Nocardiopsis</taxon>
    </lineage>
</organism>
<keyword evidence="3" id="KW-1185">Reference proteome</keyword>
<evidence type="ECO:0000313" key="2">
    <source>
        <dbReference type="EMBL" id="MBB6121093.1"/>
    </source>
</evidence>
<comment type="caution">
    <text evidence="2">The sequence shown here is derived from an EMBL/GenBank/DDBJ whole genome shotgun (WGS) entry which is preliminary data.</text>
</comment>
<dbReference type="Gene3D" id="3.40.50.11590">
    <property type="match status" value="1"/>
</dbReference>
<name>A0A841IR01_9ACTN</name>
<gene>
    <name evidence="2" type="ORF">FHS13_003061</name>
</gene>
<evidence type="ECO:0000259" key="1">
    <source>
        <dbReference type="Pfam" id="PF04016"/>
    </source>
</evidence>
<accession>A0A841IR01</accession>
<dbReference type="AlphaFoldDB" id="A0A841IR01"/>
<dbReference type="Pfam" id="PF04016">
    <property type="entry name" value="DUF364"/>
    <property type="match status" value="1"/>
</dbReference>
<sequence>MRTLAELAESVLAAPGPSPVATSVFWLHHGTRLDGGGVTYLNQYVLVRSGRAFGACAFEAGEIDPSVCAELSGRPLADLVAEGPLPLRVAALDAFLAQAAPHHGDPRAEEVVLPHGTPEERAAVRDAAIAGLLPEPEGRKVALIGVVNPLVAAIRRRGGECLPCDLSLGRTQWGDPVTSDMEEVLAVADAVVATGMTLGNGTFDRILARCRERALPLVVYAQSGSAVARAFLGRGVSALSAEPFPFSQFSAAPSALYRYRAEAPA</sequence>
<dbReference type="Proteomes" id="UP000536604">
    <property type="component" value="Unassembled WGS sequence"/>
</dbReference>
<proteinExistence type="predicted"/>
<dbReference type="RefSeq" id="WP_184292562.1">
    <property type="nucleotide sequence ID" value="NZ_JACHJO010000009.1"/>
</dbReference>
<dbReference type="EMBL" id="JACHJO010000009">
    <property type="protein sequence ID" value="MBB6121093.1"/>
    <property type="molecule type" value="Genomic_DNA"/>
</dbReference>
<dbReference type="InterPro" id="IPR007161">
    <property type="entry name" value="DUF364"/>
</dbReference>
<evidence type="ECO:0000313" key="3">
    <source>
        <dbReference type="Proteomes" id="UP000536604"/>
    </source>
</evidence>
<protein>
    <recommendedName>
        <fullName evidence="1">Putative heavy-metal chelation domain-containing protein</fullName>
    </recommendedName>
</protein>